<evidence type="ECO:0000313" key="4">
    <source>
        <dbReference type="EMBL" id="TPN83028.1"/>
    </source>
</evidence>
<dbReference type="OrthoDB" id="1450704at2"/>
<dbReference type="EMBL" id="VFWZ01000008">
    <property type="protein sequence ID" value="TPN83028.1"/>
    <property type="molecule type" value="Genomic_DNA"/>
</dbReference>
<name>A0A504J534_9FLAO</name>
<keyword evidence="1 4" id="KW-0808">Transferase</keyword>
<dbReference type="SUPFAM" id="SSF55729">
    <property type="entry name" value="Acyl-CoA N-acyltransferases (Nat)"/>
    <property type="match status" value="1"/>
</dbReference>
<protein>
    <submittedName>
        <fullName evidence="4">GNAT family N-acetyltransferase</fullName>
    </submittedName>
</protein>
<keyword evidence="5" id="KW-1185">Reference proteome</keyword>
<comment type="caution">
    <text evidence="4">The sequence shown here is derived from an EMBL/GenBank/DDBJ whole genome shotgun (WGS) entry which is preliminary data.</text>
</comment>
<sequence>MKKMIIRTASIEDLPILLDFEQKIIEVERPMDPTIKQNEKINYYDIGAYITDSNTEVVVAEIDGEIVGSGYGQVRDRKRFFFPQKKGYIGFMYVKDEHRGKGISQAIIKYLCHWFQENNLHEIRLTVYEKNPKAIRAYEKAGFEKHLVEMRIDLNNK</sequence>
<evidence type="ECO:0000256" key="2">
    <source>
        <dbReference type="ARBA" id="ARBA00023315"/>
    </source>
</evidence>
<dbReference type="PANTHER" id="PTHR43072:SF23">
    <property type="entry name" value="UPF0039 PROTEIN C11D3.02C"/>
    <property type="match status" value="1"/>
</dbReference>
<dbReference type="Pfam" id="PF00583">
    <property type="entry name" value="Acetyltransf_1"/>
    <property type="match status" value="1"/>
</dbReference>
<gene>
    <name evidence="4" type="ORF">FHK87_21640</name>
</gene>
<dbReference type="AlphaFoldDB" id="A0A504J534"/>
<proteinExistence type="predicted"/>
<dbReference type="CDD" id="cd04301">
    <property type="entry name" value="NAT_SF"/>
    <property type="match status" value="1"/>
</dbReference>
<feature type="domain" description="N-acetyltransferase" evidence="3">
    <location>
        <begin position="4"/>
        <end position="157"/>
    </location>
</feature>
<evidence type="ECO:0000313" key="5">
    <source>
        <dbReference type="Proteomes" id="UP000315540"/>
    </source>
</evidence>
<dbReference type="GO" id="GO:0016747">
    <property type="term" value="F:acyltransferase activity, transferring groups other than amino-acyl groups"/>
    <property type="evidence" value="ECO:0007669"/>
    <property type="project" value="InterPro"/>
</dbReference>
<dbReference type="PANTHER" id="PTHR43072">
    <property type="entry name" value="N-ACETYLTRANSFERASE"/>
    <property type="match status" value="1"/>
</dbReference>
<dbReference type="Proteomes" id="UP000315540">
    <property type="component" value="Unassembled WGS sequence"/>
</dbReference>
<dbReference type="PROSITE" id="PS51186">
    <property type="entry name" value="GNAT"/>
    <property type="match status" value="1"/>
</dbReference>
<dbReference type="Gene3D" id="3.40.630.30">
    <property type="match status" value="1"/>
</dbReference>
<organism evidence="4 5">
    <name type="scientific">Aquimarina algicola</name>
    <dbReference type="NCBI Taxonomy" id="2589995"/>
    <lineage>
        <taxon>Bacteria</taxon>
        <taxon>Pseudomonadati</taxon>
        <taxon>Bacteroidota</taxon>
        <taxon>Flavobacteriia</taxon>
        <taxon>Flavobacteriales</taxon>
        <taxon>Flavobacteriaceae</taxon>
        <taxon>Aquimarina</taxon>
    </lineage>
</organism>
<accession>A0A504J534</accession>
<evidence type="ECO:0000259" key="3">
    <source>
        <dbReference type="PROSITE" id="PS51186"/>
    </source>
</evidence>
<dbReference type="InterPro" id="IPR000182">
    <property type="entry name" value="GNAT_dom"/>
</dbReference>
<dbReference type="InterPro" id="IPR016181">
    <property type="entry name" value="Acyl_CoA_acyltransferase"/>
</dbReference>
<evidence type="ECO:0000256" key="1">
    <source>
        <dbReference type="ARBA" id="ARBA00022679"/>
    </source>
</evidence>
<keyword evidence="2" id="KW-0012">Acyltransferase</keyword>
<reference evidence="4 5" key="1">
    <citation type="submission" date="2019-06" db="EMBL/GenBank/DDBJ databases">
        <authorList>
            <person name="Meng X."/>
        </authorList>
    </citation>
    <scope>NUCLEOTIDE SEQUENCE [LARGE SCALE GENOMIC DNA]</scope>
    <source>
        <strain evidence="4 5">M625</strain>
    </source>
</reference>